<accession>A0A9N9GK74</accession>
<dbReference type="Proteomes" id="UP000789831">
    <property type="component" value="Unassembled WGS sequence"/>
</dbReference>
<keyword evidence="8" id="KW-1185">Reference proteome</keyword>
<evidence type="ECO:0000256" key="3">
    <source>
        <dbReference type="ARBA" id="ARBA00022679"/>
    </source>
</evidence>
<dbReference type="Pfam" id="PF04997">
    <property type="entry name" value="RNA_pol_Rpb1_1"/>
    <property type="match status" value="1"/>
</dbReference>
<organism evidence="7 8">
    <name type="scientific">Ambispora gerdemannii</name>
    <dbReference type="NCBI Taxonomy" id="144530"/>
    <lineage>
        <taxon>Eukaryota</taxon>
        <taxon>Fungi</taxon>
        <taxon>Fungi incertae sedis</taxon>
        <taxon>Mucoromycota</taxon>
        <taxon>Glomeromycotina</taxon>
        <taxon>Glomeromycetes</taxon>
        <taxon>Archaeosporales</taxon>
        <taxon>Ambisporaceae</taxon>
        <taxon>Ambispora</taxon>
    </lineage>
</organism>
<keyword evidence="5" id="KW-0804">Transcription</keyword>
<dbReference type="GO" id="GO:0003677">
    <property type="term" value="F:DNA binding"/>
    <property type="evidence" value="ECO:0007669"/>
    <property type="project" value="InterPro"/>
</dbReference>
<evidence type="ECO:0000313" key="7">
    <source>
        <dbReference type="EMBL" id="CAG8611917.1"/>
    </source>
</evidence>
<evidence type="ECO:0000256" key="2">
    <source>
        <dbReference type="ARBA" id="ARBA00022478"/>
    </source>
</evidence>
<reference evidence="7" key="1">
    <citation type="submission" date="2021-06" db="EMBL/GenBank/DDBJ databases">
        <authorList>
            <person name="Kallberg Y."/>
            <person name="Tangrot J."/>
            <person name="Rosling A."/>
        </authorList>
    </citation>
    <scope>NUCLEOTIDE SEQUENCE</scope>
    <source>
        <strain evidence="7">MT106</strain>
    </source>
</reference>
<keyword evidence="4" id="KW-0548">Nucleotidyltransferase</keyword>
<dbReference type="InterPro" id="IPR044893">
    <property type="entry name" value="RNA_pol_Rpb1_clamp_domain"/>
</dbReference>
<keyword evidence="3" id="KW-0808">Transferase</keyword>
<comment type="caution">
    <text evidence="7">The sequence shown here is derived from an EMBL/GenBank/DDBJ whole genome shotgun (WGS) entry which is preliminary data.</text>
</comment>
<dbReference type="GO" id="GO:0006351">
    <property type="term" value="P:DNA-templated transcription"/>
    <property type="evidence" value="ECO:0007669"/>
    <property type="project" value="InterPro"/>
</dbReference>
<evidence type="ECO:0000313" key="8">
    <source>
        <dbReference type="Proteomes" id="UP000789831"/>
    </source>
</evidence>
<proteinExistence type="predicted"/>
<dbReference type="OrthoDB" id="2433588at2759"/>
<evidence type="ECO:0000256" key="1">
    <source>
        <dbReference type="ARBA" id="ARBA00012418"/>
    </source>
</evidence>
<feature type="domain" description="RNA polymerase Rpb1" evidence="6">
    <location>
        <begin position="4"/>
        <end position="170"/>
    </location>
</feature>
<evidence type="ECO:0000256" key="5">
    <source>
        <dbReference type="ARBA" id="ARBA00023163"/>
    </source>
</evidence>
<protein>
    <recommendedName>
        <fullName evidence="1">DNA-directed RNA polymerase</fullName>
        <ecNumber evidence="1">2.7.7.6</ecNumber>
    </recommendedName>
</protein>
<evidence type="ECO:0000259" key="6">
    <source>
        <dbReference type="Pfam" id="PF04997"/>
    </source>
</evidence>
<sequence>MSLFKSLQITWLSPQRTQQLSFGNITSHKVINPRTFKPELGGLFDPRVFGPFLNYECYCGKYQGKQNKGQKCERCETLITEKNIQRWRMGHISLVAPVTNMVLFKTLGTDLSKLLEIPAKKLEEIIYLQVYVVLDNGLTSLLKKKEILEKKIDPLLISNILQEISENKKLGKEVISQAQKLAADLANQDQSVENTIFLEDYLDFLEKHCQVKI</sequence>
<dbReference type="Gene3D" id="4.10.860.120">
    <property type="entry name" value="RNA polymerase II, clamp domain"/>
    <property type="match status" value="1"/>
</dbReference>
<gene>
    <name evidence="7" type="ORF">AGERDE_LOCUS9634</name>
</gene>
<dbReference type="InterPro" id="IPR007080">
    <property type="entry name" value="RNA_pol_Rpb1_1"/>
</dbReference>
<dbReference type="SUPFAM" id="SSF64484">
    <property type="entry name" value="beta and beta-prime subunits of DNA dependent RNA-polymerase"/>
    <property type="match status" value="1"/>
</dbReference>
<dbReference type="AlphaFoldDB" id="A0A9N9GK74"/>
<dbReference type="GO" id="GO:0000428">
    <property type="term" value="C:DNA-directed RNA polymerase complex"/>
    <property type="evidence" value="ECO:0007669"/>
    <property type="project" value="UniProtKB-KW"/>
</dbReference>
<dbReference type="EMBL" id="CAJVPL010002496">
    <property type="protein sequence ID" value="CAG8611917.1"/>
    <property type="molecule type" value="Genomic_DNA"/>
</dbReference>
<dbReference type="EC" id="2.7.7.6" evidence="1"/>
<keyword evidence="2" id="KW-0240">DNA-directed RNA polymerase</keyword>
<evidence type="ECO:0000256" key="4">
    <source>
        <dbReference type="ARBA" id="ARBA00022695"/>
    </source>
</evidence>
<dbReference type="GO" id="GO:0003899">
    <property type="term" value="F:DNA-directed RNA polymerase activity"/>
    <property type="evidence" value="ECO:0007669"/>
    <property type="project" value="UniProtKB-EC"/>
</dbReference>
<name>A0A9N9GK74_9GLOM</name>